<evidence type="ECO:0000256" key="1">
    <source>
        <dbReference type="ARBA" id="ARBA00001933"/>
    </source>
</evidence>
<dbReference type="Gene3D" id="3.40.640.10">
    <property type="entry name" value="Type I PLP-dependent aspartate aminotransferase-like (Major domain)"/>
    <property type="match status" value="1"/>
</dbReference>
<gene>
    <name evidence="10" type="ORF">SAMN05216355_11319</name>
</gene>
<proteinExistence type="inferred from homology"/>
<dbReference type="Proteomes" id="UP000198541">
    <property type="component" value="Unassembled WGS sequence"/>
</dbReference>
<dbReference type="AlphaFoldDB" id="A0A1H0E136"/>
<dbReference type="InterPro" id="IPR000277">
    <property type="entry name" value="Cys/Met-Metab_PyrdxlP-dep_enz"/>
</dbReference>
<evidence type="ECO:0000313" key="10">
    <source>
        <dbReference type="EMBL" id="SDN76100.1"/>
    </source>
</evidence>
<dbReference type="EMBL" id="FNIM01000013">
    <property type="protein sequence ID" value="SDN76100.1"/>
    <property type="molecule type" value="Genomic_DNA"/>
</dbReference>
<dbReference type="InterPro" id="IPR054542">
    <property type="entry name" value="Cys_met_metab_PP"/>
</dbReference>
<dbReference type="InterPro" id="IPR015422">
    <property type="entry name" value="PyrdxlP-dep_Trfase_small"/>
</dbReference>
<dbReference type="PROSITE" id="PS00868">
    <property type="entry name" value="CYS_MET_METAB_PP"/>
    <property type="match status" value="1"/>
</dbReference>
<dbReference type="GO" id="GO:0047982">
    <property type="term" value="F:homocysteine desulfhydrase activity"/>
    <property type="evidence" value="ECO:0007669"/>
    <property type="project" value="UniProtKB-EC"/>
</dbReference>
<comment type="cofactor">
    <cofactor evidence="1 9">
        <name>pyridoxal 5'-phosphate</name>
        <dbReference type="ChEBI" id="CHEBI:597326"/>
    </cofactor>
</comment>
<dbReference type="FunFam" id="3.40.640.10:FF:000046">
    <property type="entry name" value="Cystathionine gamma-lyase"/>
    <property type="match status" value="1"/>
</dbReference>
<dbReference type="RefSeq" id="WP_092537231.1">
    <property type="nucleotide sequence ID" value="NZ_FNIM01000013.1"/>
</dbReference>
<dbReference type="Pfam" id="PF01053">
    <property type="entry name" value="Cys_Met_Meta_PP"/>
    <property type="match status" value="1"/>
</dbReference>
<evidence type="ECO:0000256" key="4">
    <source>
        <dbReference type="ARBA" id="ARBA00047175"/>
    </source>
</evidence>
<dbReference type="InterPro" id="IPR015424">
    <property type="entry name" value="PyrdxlP-dep_Trfase"/>
</dbReference>
<comment type="catalytic activity">
    <reaction evidence="6">
        <text>L-homocysteine + H2O = 2-oxobutanoate + hydrogen sulfide + NH4(+) + H(+)</text>
        <dbReference type="Rhea" id="RHEA:14501"/>
        <dbReference type="ChEBI" id="CHEBI:15377"/>
        <dbReference type="ChEBI" id="CHEBI:15378"/>
        <dbReference type="ChEBI" id="CHEBI:16763"/>
        <dbReference type="ChEBI" id="CHEBI:28938"/>
        <dbReference type="ChEBI" id="CHEBI:29919"/>
        <dbReference type="ChEBI" id="CHEBI:58199"/>
        <dbReference type="EC" id="4.4.1.2"/>
    </reaction>
    <physiologicalReaction direction="left-to-right" evidence="6">
        <dbReference type="Rhea" id="RHEA:14502"/>
    </physiologicalReaction>
</comment>
<dbReference type="STRING" id="332524.SAMN04487766_10875"/>
<evidence type="ECO:0000256" key="8">
    <source>
        <dbReference type="PIRSR" id="PIRSR001434-2"/>
    </source>
</evidence>
<accession>A0A1H0E136</accession>
<dbReference type="Gene3D" id="3.90.1150.10">
    <property type="entry name" value="Aspartate Aminotransferase, domain 1"/>
    <property type="match status" value="1"/>
</dbReference>
<feature type="modified residue" description="N6-(pyridoxal phosphate)lysine" evidence="8">
    <location>
        <position position="238"/>
    </location>
</feature>
<sequence length="410" mass="43024">MSITESVVGPAPSPEAVVAPAVDHPGCRTAPLQHHPTWTASPTPWRLDTVLAHVGTGTDPATGAITTPIHLSTAFGHPGLGASTGYDYTRTASPTRDVLQDSLARLDGGTAGFALASGMAAVQLAVTALAPYGSRIVALEDLYGGTYRYLKCLADDGAYTVDFVVGEAGLREALRRPAALVLVESPTNPMMTQLDIARVADWAHAGGALLAVDNTFYTPVICRPLELGADVAVYSATKYLAGHNDVMAGAVVVADPALGERLQYQLNTTGATLGPFDAFLLLRGLKTLSLRMERHEANARRIVEFLRADARVTRVLYPGRSGMVSFEPADGVDVAAFLGTVGVFTFAESLGGVESLVTCPSVQTHADVPPTTRAAYGLSDQLLRLSVGIEDAEDLVADLDQALERADTTA</sequence>
<keyword evidence="11" id="KW-1185">Reference proteome</keyword>
<dbReference type="GO" id="GO:0018826">
    <property type="term" value="F:methionine gamma-lyase activity"/>
    <property type="evidence" value="ECO:0007669"/>
    <property type="project" value="UniProtKB-EC"/>
</dbReference>
<evidence type="ECO:0000256" key="9">
    <source>
        <dbReference type="RuleBase" id="RU362118"/>
    </source>
</evidence>
<dbReference type="GO" id="GO:0019346">
    <property type="term" value="P:transsulfuration"/>
    <property type="evidence" value="ECO:0007669"/>
    <property type="project" value="InterPro"/>
</dbReference>
<evidence type="ECO:0000256" key="6">
    <source>
        <dbReference type="ARBA" id="ARBA00048780"/>
    </source>
</evidence>
<comment type="catalytic activity">
    <reaction evidence="7">
        <text>L-methionine + H2O = methanethiol + 2-oxobutanoate + NH4(+)</text>
        <dbReference type="Rhea" id="RHEA:23800"/>
        <dbReference type="ChEBI" id="CHEBI:15377"/>
        <dbReference type="ChEBI" id="CHEBI:16007"/>
        <dbReference type="ChEBI" id="CHEBI:16763"/>
        <dbReference type="ChEBI" id="CHEBI:28938"/>
        <dbReference type="ChEBI" id="CHEBI:57844"/>
        <dbReference type="EC" id="4.4.1.11"/>
    </reaction>
    <physiologicalReaction direction="left-to-right" evidence="7">
        <dbReference type="Rhea" id="RHEA:23801"/>
    </physiologicalReaction>
</comment>
<dbReference type="PANTHER" id="PTHR11808:SF90">
    <property type="entry name" value="CYSTATHIONINE GAMMA-SYNTHASE"/>
    <property type="match status" value="1"/>
</dbReference>
<name>A0A1H0E136_9ACTO</name>
<dbReference type="GO" id="GO:0005737">
    <property type="term" value="C:cytoplasm"/>
    <property type="evidence" value="ECO:0007669"/>
    <property type="project" value="TreeGrafter"/>
</dbReference>
<dbReference type="InterPro" id="IPR015421">
    <property type="entry name" value="PyrdxlP-dep_Trfase_major"/>
</dbReference>
<reference evidence="11" key="1">
    <citation type="submission" date="2016-10" db="EMBL/GenBank/DDBJ databases">
        <authorList>
            <person name="Varghese N."/>
            <person name="Submissions S."/>
        </authorList>
    </citation>
    <scope>NUCLEOTIDE SEQUENCE [LARGE SCALE GENOMIC DNA]</scope>
    <source>
        <strain evidence="11">DSM 27982</strain>
    </source>
</reference>
<dbReference type="GO" id="GO:0030170">
    <property type="term" value="F:pyridoxal phosphate binding"/>
    <property type="evidence" value="ECO:0007669"/>
    <property type="project" value="InterPro"/>
</dbReference>
<protein>
    <recommendedName>
        <fullName evidence="4">homocysteine desulfhydrase</fullName>
        <ecNumber evidence="4">4.4.1.2</ecNumber>
    </recommendedName>
    <alternativeName>
        <fullName evidence="5">Homocysteine desulfhydrase</fullName>
    </alternativeName>
</protein>
<evidence type="ECO:0000256" key="7">
    <source>
        <dbReference type="ARBA" id="ARBA00052699"/>
    </source>
</evidence>
<dbReference type="CDD" id="cd00614">
    <property type="entry name" value="CGS_like"/>
    <property type="match status" value="1"/>
</dbReference>
<dbReference type="EC" id="4.4.1.2" evidence="4"/>
<evidence type="ECO:0000313" key="11">
    <source>
        <dbReference type="Proteomes" id="UP000198541"/>
    </source>
</evidence>
<evidence type="ECO:0000256" key="5">
    <source>
        <dbReference type="ARBA" id="ARBA00047199"/>
    </source>
</evidence>
<dbReference type="SUPFAM" id="SSF53383">
    <property type="entry name" value="PLP-dependent transferases"/>
    <property type="match status" value="1"/>
</dbReference>
<evidence type="ECO:0000256" key="3">
    <source>
        <dbReference type="ARBA" id="ARBA00022898"/>
    </source>
</evidence>
<organism evidence="10 11">
    <name type="scientific">Actinomyces ruminicola</name>
    <dbReference type="NCBI Taxonomy" id="332524"/>
    <lineage>
        <taxon>Bacteria</taxon>
        <taxon>Bacillati</taxon>
        <taxon>Actinomycetota</taxon>
        <taxon>Actinomycetes</taxon>
        <taxon>Actinomycetales</taxon>
        <taxon>Actinomycetaceae</taxon>
        <taxon>Actinomyces</taxon>
    </lineage>
</organism>
<keyword evidence="3 8" id="KW-0663">Pyridoxal phosphate</keyword>
<evidence type="ECO:0000256" key="2">
    <source>
        <dbReference type="ARBA" id="ARBA00009077"/>
    </source>
</evidence>
<dbReference type="PANTHER" id="PTHR11808">
    <property type="entry name" value="TRANS-SULFURATION ENZYME FAMILY MEMBER"/>
    <property type="match status" value="1"/>
</dbReference>
<dbReference type="PIRSF" id="PIRSF001434">
    <property type="entry name" value="CGS"/>
    <property type="match status" value="1"/>
</dbReference>
<comment type="similarity">
    <text evidence="2 9">Belongs to the trans-sulfuration enzymes family.</text>
</comment>